<dbReference type="PANTHER" id="PTHR23329">
    <property type="entry name" value="TUFTELIN-INTERACTING PROTEIN 11-RELATED"/>
    <property type="match status" value="1"/>
</dbReference>
<name>S8EDB1_FOMSC</name>
<evidence type="ECO:0000313" key="9">
    <source>
        <dbReference type="EMBL" id="EPT02977.1"/>
    </source>
</evidence>
<keyword evidence="10" id="KW-1185">Reference proteome</keyword>
<dbReference type="EMBL" id="KE504132">
    <property type="protein sequence ID" value="EPT02977.1"/>
    <property type="molecule type" value="Genomic_DNA"/>
</dbReference>
<dbReference type="Pfam" id="PF01585">
    <property type="entry name" value="G-patch"/>
    <property type="match status" value="1"/>
</dbReference>
<dbReference type="AlphaFoldDB" id="S8EDB1"/>
<feature type="domain" description="G-patch" evidence="8">
    <location>
        <begin position="264"/>
        <end position="310"/>
    </location>
</feature>
<feature type="region of interest" description="Disordered" evidence="7">
    <location>
        <begin position="837"/>
        <end position="872"/>
    </location>
</feature>
<feature type="region of interest" description="Disordered" evidence="7">
    <location>
        <begin position="314"/>
        <end position="361"/>
    </location>
</feature>
<dbReference type="HOGENOM" id="CLU_007977_2_1_1"/>
<dbReference type="Pfam" id="PF12457">
    <property type="entry name" value="TIP_N"/>
    <property type="match status" value="1"/>
</dbReference>
<dbReference type="InterPro" id="IPR045211">
    <property type="entry name" value="TFP11/STIP/Ntr1"/>
</dbReference>
<evidence type="ECO:0000256" key="5">
    <source>
        <dbReference type="ARBA" id="ARBA00023187"/>
    </source>
</evidence>
<dbReference type="PANTHER" id="PTHR23329:SF1">
    <property type="entry name" value="TUFTELIN-INTERACTING PROTEIN 11"/>
    <property type="match status" value="1"/>
</dbReference>
<evidence type="ECO:0000256" key="1">
    <source>
        <dbReference type="ARBA" id="ARBA00004123"/>
    </source>
</evidence>
<dbReference type="FunCoup" id="S8EDB1">
    <property type="interactions" value="679"/>
</dbReference>
<feature type="compositionally biased region" description="Gly residues" evidence="7">
    <location>
        <begin position="184"/>
        <end position="196"/>
    </location>
</feature>
<feature type="compositionally biased region" description="Basic and acidic residues" evidence="7">
    <location>
        <begin position="80"/>
        <end position="89"/>
    </location>
</feature>
<dbReference type="Pfam" id="PF07842">
    <property type="entry name" value="GCFC"/>
    <property type="match status" value="1"/>
</dbReference>
<evidence type="ECO:0000256" key="7">
    <source>
        <dbReference type="SAM" id="MobiDB-lite"/>
    </source>
</evidence>
<comment type="subcellular location">
    <subcellularLocation>
        <location evidence="1">Nucleus</location>
    </subcellularLocation>
</comment>
<keyword evidence="3" id="KW-0507">mRNA processing</keyword>
<dbReference type="InterPro" id="IPR022783">
    <property type="entry name" value="GCFC_dom"/>
</dbReference>
<feature type="compositionally biased region" description="Basic and acidic residues" evidence="7">
    <location>
        <begin position="98"/>
        <end position="116"/>
    </location>
</feature>
<keyword evidence="4" id="KW-0747">Spliceosome</keyword>
<feature type="compositionally biased region" description="Acidic residues" evidence="7">
    <location>
        <begin position="117"/>
        <end position="137"/>
    </location>
</feature>
<organism evidence="9 10">
    <name type="scientific">Fomitopsis schrenkii</name>
    <name type="common">Brown rot fungus</name>
    <dbReference type="NCBI Taxonomy" id="2126942"/>
    <lineage>
        <taxon>Eukaryota</taxon>
        <taxon>Fungi</taxon>
        <taxon>Dikarya</taxon>
        <taxon>Basidiomycota</taxon>
        <taxon>Agaricomycotina</taxon>
        <taxon>Agaricomycetes</taxon>
        <taxon>Polyporales</taxon>
        <taxon>Fomitopsis</taxon>
    </lineage>
</organism>
<proteinExistence type="inferred from homology"/>
<dbReference type="GO" id="GO:0000390">
    <property type="term" value="P:spliceosomal complex disassembly"/>
    <property type="evidence" value="ECO:0007669"/>
    <property type="project" value="InterPro"/>
</dbReference>
<feature type="compositionally biased region" description="Basic and acidic residues" evidence="7">
    <location>
        <begin position="314"/>
        <end position="327"/>
    </location>
</feature>
<dbReference type="GO" id="GO:0003676">
    <property type="term" value="F:nucleic acid binding"/>
    <property type="evidence" value="ECO:0007669"/>
    <property type="project" value="InterPro"/>
</dbReference>
<dbReference type="InParanoid" id="S8EDB1"/>
<evidence type="ECO:0000256" key="3">
    <source>
        <dbReference type="ARBA" id="ARBA00022664"/>
    </source>
</evidence>
<protein>
    <recommendedName>
        <fullName evidence="8">G-patch domain-containing protein</fullName>
    </recommendedName>
</protein>
<accession>S8EDB1</accession>
<evidence type="ECO:0000313" key="10">
    <source>
        <dbReference type="Proteomes" id="UP000015241"/>
    </source>
</evidence>
<dbReference type="PROSITE" id="PS50174">
    <property type="entry name" value="G_PATCH"/>
    <property type="match status" value="1"/>
</dbReference>
<comment type="similarity">
    <text evidence="2">Belongs to the TFP11/STIP family.</text>
</comment>
<dbReference type="eggNOG" id="KOG2184">
    <property type="taxonomic scope" value="Eukaryota"/>
</dbReference>
<evidence type="ECO:0000256" key="2">
    <source>
        <dbReference type="ARBA" id="ARBA00010900"/>
    </source>
</evidence>
<evidence type="ECO:0000256" key="4">
    <source>
        <dbReference type="ARBA" id="ARBA00022728"/>
    </source>
</evidence>
<dbReference type="GO" id="GO:0071008">
    <property type="term" value="C:U2-type post-mRNA release spliceosomal complex"/>
    <property type="evidence" value="ECO:0007669"/>
    <property type="project" value="TreeGrafter"/>
</dbReference>
<sequence length="953" mass="105872">MARRKRQFLDDDDDSSSVSDADDYNDTNIHPNDPDAREERELFEDPYKRKRRRKNGKEDAIYGVFADDDEDEGFGGRSGGKPEKRRDWAKAPAFVSGEKVELDKVTDVDVEMKDAVAEDGGESSGDSDEEAADDALQTDDSGPSNAPSPRIREEEEESEARPRFGGIGIGASKSQASSASSGFNKGGLGFTRGGIGSSVRSSTPPAGAGLEPTPVPETSEDLPSAFGGSRPRRSFLRDERSKSGTPQQAPKLSAAERQHFSKLGGTFGARMLEKMGWQAGTGLGVTGEGIVAPVESKLRPKGMGLAFKGFTEKTEQSRAEARRRGEVVSDDEEKPASKLGRKAAKAHEERTQAWKKPRKAKTRIAHKTYEEIVAEAGQEAAPTGIGQIIDATGATPREVSSLADVSLASWTPTADPMRLPEVRHNLRLITEACKGDLDGLAREAKTLEERKKWVRAEDARLRKKVEEEAELIYRLQQVNLVVGDINSQAKELASSYEPSLETFSPNFEKLLGQFSTEFDRYRLDEVIVAAIAPIVRRMLAQWHPLHDPCAFTRLFRIWRNALKMAVPDEKPQDQVSVYGISTVISSAPAPMTPYESLLWNAWLPKVRSSINNDWSPDDPQPAVRLYEAWSSFLPPFVRDNFFDQLVLPKVAKAVDAWSPRLSKVSLQTLVFPWLPHVGLRLDEVLGDARRKVKSILRHWAVADGMPDDLGAWKDVFDVGDWDAMLLKYVVPKLGSRLREDFRVNPRNQDMAPLQDAMLWENLLAPPVMSRILETEFFPKWLDVLHVWLIQPSPSLEEVARWYSEWKGTFSDNVQSMPGVAQGFTRGLQLMNKAIELGPNAPTQLPRPEHHRSPSPAAVAGKQKATPKPRPARTQEITFRSIVEDYASSHNLLFMPAGRAHEKSRMPLFRVSPTADGKGGLLVYIQDDAVWAPNGDDYQAISLENMVLRATKEK</sequence>
<dbReference type="InterPro" id="IPR000467">
    <property type="entry name" value="G_patch_dom"/>
</dbReference>
<gene>
    <name evidence="9" type="ORF">FOMPIDRAFT_137542</name>
</gene>
<keyword evidence="5" id="KW-0508">mRNA splicing</keyword>
<reference evidence="9 10" key="1">
    <citation type="journal article" date="2012" name="Science">
        <title>The Paleozoic origin of enzymatic lignin decomposition reconstructed from 31 fungal genomes.</title>
        <authorList>
            <person name="Floudas D."/>
            <person name="Binder M."/>
            <person name="Riley R."/>
            <person name="Barry K."/>
            <person name="Blanchette R.A."/>
            <person name="Henrissat B."/>
            <person name="Martinez A.T."/>
            <person name="Otillar R."/>
            <person name="Spatafora J.W."/>
            <person name="Yadav J.S."/>
            <person name="Aerts A."/>
            <person name="Benoit I."/>
            <person name="Boyd A."/>
            <person name="Carlson A."/>
            <person name="Copeland A."/>
            <person name="Coutinho P.M."/>
            <person name="de Vries R.P."/>
            <person name="Ferreira P."/>
            <person name="Findley K."/>
            <person name="Foster B."/>
            <person name="Gaskell J."/>
            <person name="Glotzer D."/>
            <person name="Gorecki P."/>
            <person name="Heitman J."/>
            <person name="Hesse C."/>
            <person name="Hori C."/>
            <person name="Igarashi K."/>
            <person name="Jurgens J.A."/>
            <person name="Kallen N."/>
            <person name="Kersten P."/>
            <person name="Kohler A."/>
            <person name="Kuees U."/>
            <person name="Kumar T.K.A."/>
            <person name="Kuo A."/>
            <person name="LaButti K."/>
            <person name="Larrondo L.F."/>
            <person name="Lindquist E."/>
            <person name="Ling A."/>
            <person name="Lombard V."/>
            <person name="Lucas S."/>
            <person name="Lundell T."/>
            <person name="Martin R."/>
            <person name="McLaughlin D.J."/>
            <person name="Morgenstern I."/>
            <person name="Morin E."/>
            <person name="Murat C."/>
            <person name="Nagy L.G."/>
            <person name="Nolan M."/>
            <person name="Ohm R.A."/>
            <person name="Patyshakuliyeva A."/>
            <person name="Rokas A."/>
            <person name="Ruiz-Duenas F.J."/>
            <person name="Sabat G."/>
            <person name="Salamov A."/>
            <person name="Samejima M."/>
            <person name="Schmutz J."/>
            <person name="Slot J.C."/>
            <person name="St John F."/>
            <person name="Stenlid J."/>
            <person name="Sun H."/>
            <person name="Sun S."/>
            <person name="Syed K."/>
            <person name="Tsang A."/>
            <person name="Wiebenga A."/>
            <person name="Young D."/>
            <person name="Pisabarro A."/>
            <person name="Eastwood D.C."/>
            <person name="Martin F."/>
            <person name="Cullen D."/>
            <person name="Grigoriev I.V."/>
            <person name="Hibbett D.S."/>
        </authorList>
    </citation>
    <scope>NUCLEOTIDE SEQUENCE</scope>
    <source>
        <strain evidence="10">FP-58527</strain>
    </source>
</reference>
<dbReference type="STRING" id="743788.S8EDB1"/>
<evidence type="ECO:0000259" key="8">
    <source>
        <dbReference type="PROSITE" id="PS50174"/>
    </source>
</evidence>
<dbReference type="Proteomes" id="UP000015241">
    <property type="component" value="Unassembled WGS sequence"/>
</dbReference>
<evidence type="ECO:0000256" key="6">
    <source>
        <dbReference type="ARBA" id="ARBA00023242"/>
    </source>
</evidence>
<feature type="compositionally biased region" description="Basic and acidic residues" evidence="7">
    <location>
        <begin position="32"/>
        <end position="47"/>
    </location>
</feature>
<feature type="region of interest" description="Disordered" evidence="7">
    <location>
        <begin position="1"/>
        <end position="260"/>
    </location>
</feature>
<dbReference type="OrthoDB" id="4822at2759"/>
<feature type="compositionally biased region" description="Low complexity" evidence="7">
    <location>
        <begin position="170"/>
        <end position="182"/>
    </location>
</feature>
<keyword evidence="6" id="KW-0539">Nucleus</keyword>
<feature type="compositionally biased region" description="Acidic residues" evidence="7">
    <location>
        <begin position="10"/>
        <end position="25"/>
    </location>
</feature>
<dbReference type="InterPro" id="IPR022159">
    <property type="entry name" value="STIP/TFIP11_N"/>
</dbReference>
<dbReference type="SMART" id="SM00443">
    <property type="entry name" value="G_patch"/>
    <property type="match status" value="1"/>
</dbReference>